<dbReference type="PANTHER" id="PTHR34873:SF3">
    <property type="entry name" value="ADDICTION MODULE TOXIN, HICA FAMILY"/>
    <property type="match status" value="1"/>
</dbReference>
<proteinExistence type="inferred from homology"/>
<dbReference type="InterPro" id="IPR012933">
    <property type="entry name" value="HicA_mRNA_interferase"/>
</dbReference>
<gene>
    <name evidence="8" type="ORF">EWV57_03785</name>
</gene>
<dbReference type="Gene3D" id="3.30.920.30">
    <property type="entry name" value="Hypothetical protein"/>
    <property type="match status" value="1"/>
</dbReference>
<dbReference type="AlphaFoldDB" id="A0A552G2Q6"/>
<dbReference type="GO" id="GO:0003729">
    <property type="term" value="F:mRNA binding"/>
    <property type="evidence" value="ECO:0007669"/>
    <property type="project" value="InterPro"/>
</dbReference>
<sequence length="68" mass="7738">MKSISGKKLAKILERHGWELLRIQGSHHIYCQPDNPTRISVPIHGNQDLKIGLLKHFLKQAGLSEEDI</sequence>
<evidence type="ECO:0000313" key="9">
    <source>
        <dbReference type="Proteomes" id="UP000316958"/>
    </source>
</evidence>
<evidence type="ECO:0000313" key="8">
    <source>
        <dbReference type="EMBL" id="TRU53282.1"/>
    </source>
</evidence>
<keyword evidence="4" id="KW-0255">Endonuclease</keyword>
<dbReference type="SUPFAM" id="SSF54786">
    <property type="entry name" value="YcfA/nrd intein domain"/>
    <property type="match status" value="1"/>
</dbReference>
<comment type="similarity">
    <text evidence="1">Belongs to the HicA mRNA interferase family.</text>
</comment>
<evidence type="ECO:0000256" key="2">
    <source>
        <dbReference type="ARBA" id="ARBA00022649"/>
    </source>
</evidence>
<dbReference type="GO" id="GO:0016787">
    <property type="term" value="F:hydrolase activity"/>
    <property type="evidence" value="ECO:0007669"/>
    <property type="project" value="UniProtKB-KW"/>
</dbReference>
<evidence type="ECO:0000256" key="3">
    <source>
        <dbReference type="ARBA" id="ARBA00022722"/>
    </source>
</evidence>
<evidence type="ECO:0000256" key="1">
    <source>
        <dbReference type="ARBA" id="ARBA00006620"/>
    </source>
</evidence>
<keyword evidence="7" id="KW-0346">Stress response</keyword>
<dbReference type="EMBL" id="SFBE01000070">
    <property type="protein sequence ID" value="TRU53282.1"/>
    <property type="molecule type" value="Genomic_DNA"/>
</dbReference>
<protein>
    <submittedName>
        <fullName evidence="8">Type II toxin-antitoxin system HicA family toxin</fullName>
    </submittedName>
</protein>
<dbReference type="Pfam" id="PF07927">
    <property type="entry name" value="HicA_toxin"/>
    <property type="match status" value="1"/>
</dbReference>
<evidence type="ECO:0000256" key="7">
    <source>
        <dbReference type="ARBA" id="ARBA00023016"/>
    </source>
</evidence>
<name>A0A552G2Q6_MICAE</name>
<accession>A0A552G2Q6</accession>
<evidence type="ECO:0000256" key="6">
    <source>
        <dbReference type="ARBA" id="ARBA00022884"/>
    </source>
</evidence>
<keyword evidence="5" id="KW-0378">Hydrolase</keyword>
<dbReference type="Proteomes" id="UP000316958">
    <property type="component" value="Unassembled WGS sequence"/>
</dbReference>
<dbReference type="InterPro" id="IPR038570">
    <property type="entry name" value="HicA_sf"/>
</dbReference>
<evidence type="ECO:0000256" key="4">
    <source>
        <dbReference type="ARBA" id="ARBA00022759"/>
    </source>
</evidence>
<organism evidence="8 9">
    <name type="scientific">Microcystis aeruginosa Ma_QC_Ch_20071001_S25D</name>
    <dbReference type="NCBI Taxonomy" id="2486250"/>
    <lineage>
        <taxon>Bacteria</taxon>
        <taxon>Bacillati</taxon>
        <taxon>Cyanobacteriota</taxon>
        <taxon>Cyanophyceae</taxon>
        <taxon>Oscillatoriophycideae</taxon>
        <taxon>Chroococcales</taxon>
        <taxon>Microcystaceae</taxon>
        <taxon>Microcystis</taxon>
    </lineage>
</organism>
<keyword evidence="6" id="KW-0694">RNA-binding</keyword>
<reference evidence="8 9" key="1">
    <citation type="submission" date="2019-01" db="EMBL/GenBank/DDBJ databases">
        <title>Coherence of Microcystis species and biogeography revealed through population genomics.</title>
        <authorList>
            <person name="Perez-Carrascal O.M."/>
            <person name="Terrat Y."/>
            <person name="Giani A."/>
            <person name="Fortin N."/>
            <person name="Tromas N."/>
            <person name="Shapiro B.J."/>
        </authorList>
    </citation>
    <scope>NUCLEOTIDE SEQUENCE [LARGE SCALE GENOMIC DNA]</scope>
    <source>
        <strain evidence="8">Ma_QC_Ch_20071001_S25D</strain>
    </source>
</reference>
<keyword evidence="3" id="KW-0540">Nuclease</keyword>
<comment type="caution">
    <text evidence="8">The sequence shown here is derived from an EMBL/GenBank/DDBJ whole genome shotgun (WGS) entry which is preliminary data.</text>
</comment>
<dbReference type="PANTHER" id="PTHR34873">
    <property type="entry name" value="SSR1766 PROTEIN"/>
    <property type="match status" value="1"/>
</dbReference>
<dbReference type="GO" id="GO:0004519">
    <property type="term" value="F:endonuclease activity"/>
    <property type="evidence" value="ECO:0007669"/>
    <property type="project" value="UniProtKB-KW"/>
</dbReference>
<evidence type="ECO:0000256" key="5">
    <source>
        <dbReference type="ARBA" id="ARBA00022801"/>
    </source>
</evidence>
<keyword evidence="2" id="KW-1277">Toxin-antitoxin system</keyword>